<dbReference type="EMBL" id="CM020619">
    <property type="protein sequence ID" value="KAK1863792.1"/>
    <property type="molecule type" value="Genomic_DNA"/>
</dbReference>
<evidence type="ECO:0000313" key="1">
    <source>
        <dbReference type="EMBL" id="KAK1863792.1"/>
    </source>
</evidence>
<organism evidence="1 2">
    <name type="scientific">Pyropia yezoensis</name>
    <name type="common">Susabi-nori</name>
    <name type="synonym">Porphyra yezoensis</name>
    <dbReference type="NCBI Taxonomy" id="2788"/>
    <lineage>
        <taxon>Eukaryota</taxon>
        <taxon>Rhodophyta</taxon>
        <taxon>Bangiophyceae</taxon>
        <taxon>Bangiales</taxon>
        <taxon>Bangiaceae</taxon>
        <taxon>Pyropia</taxon>
    </lineage>
</organism>
<reference evidence="1" key="1">
    <citation type="submission" date="2019-11" db="EMBL/GenBank/DDBJ databases">
        <title>Nori genome reveals adaptations in red seaweeds to the harsh intertidal environment.</title>
        <authorList>
            <person name="Wang D."/>
            <person name="Mao Y."/>
        </authorList>
    </citation>
    <scope>NUCLEOTIDE SEQUENCE</scope>
    <source>
        <tissue evidence="1">Gametophyte</tissue>
    </source>
</reference>
<accession>A0ACC3C0W2</accession>
<dbReference type="Proteomes" id="UP000798662">
    <property type="component" value="Chromosome 2"/>
</dbReference>
<protein>
    <submittedName>
        <fullName evidence="1">Uncharacterized protein</fullName>
    </submittedName>
</protein>
<proteinExistence type="predicted"/>
<comment type="caution">
    <text evidence="1">The sequence shown here is derived from an EMBL/GenBank/DDBJ whole genome shotgun (WGS) entry which is preliminary data.</text>
</comment>
<name>A0ACC3C0W2_PYRYE</name>
<evidence type="ECO:0000313" key="2">
    <source>
        <dbReference type="Proteomes" id="UP000798662"/>
    </source>
</evidence>
<sequence length="729" mass="77286">MAMFYQVSTVMNGAPLNKAFYSQEHAERAFRIYSTRAPTVWMLQPQNHMLDSSGDGAVVKKVREAAADAAAAAAAGSAAVYMMVIHVGHLEATIFRIKPAYWIVGSAKDNVADLKAYATEGAANRAFDSAAARGIAVMVGEPSNIVKNSAGDDAEVEAVLDAVTATAANVTHVVARHVGHAEAKMYTSDDGEIVAFRYYDAISKNYAKAIWGAQSTTAMATYGMARWSGYSSDLARAILSSASDVGAPPTPVTAAPDVIKTAYWIVGSAKDSDADMMAYATEGAAKRAFDDAAVRRVAVMVAEPGNDMSDSSGDLAEVEEVLDAVTATAANVTYVVARHVGHAEAKMYTLDDGEIVAFRYYDAISKNYAKAIWGAQSTTAMATYGMARWSGYCSDLARAILSSASDVGAPPTPVKAVTDVIKTAYWIVGCSRRNLKAYASQGAVERAFNNAAAQGIAVMVAQPSNNMSDSAGDAAEVEQVLEAVTAAAANTAFVVVRHGGFAEANMHTSHKEATSEFQAISENYTKVLWGAKSTAAMATHGTVQRTGFCNDLARAILAVAAATEDIPFEDGSLDAGEPLFWVVCTAFFTHVTTKAYDSLSYAAKVYRMATVRGSTAGAVLMSEPGHVVLMKSGDPDQLSLCDTCVRKAVSTAGRVVVMRFPDRSEAFFYGHDEEAEAEDLFSRISARLPRVLWADGHDEAIKALGAAEGIEAASVLAKHILRISQKRLH</sequence>
<keyword evidence="2" id="KW-1185">Reference proteome</keyword>
<gene>
    <name evidence="1" type="ORF">I4F81_006346</name>
</gene>